<dbReference type="PROSITE" id="PS50011">
    <property type="entry name" value="PROTEIN_KINASE_DOM"/>
    <property type="match status" value="1"/>
</dbReference>
<dbReference type="EMBL" id="JARBJD010000446">
    <property type="protein sequence ID" value="KAK2941965.1"/>
    <property type="molecule type" value="Genomic_DNA"/>
</dbReference>
<keyword evidence="2" id="KW-0472">Membrane</keyword>
<proteinExistence type="predicted"/>
<evidence type="ECO:0000256" key="2">
    <source>
        <dbReference type="SAM" id="Phobius"/>
    </source>
</evidence>
<sequence length="666" mass="75290">MADKIKVPKGYSCVRIINSGSFGTVVELIAKATNTHYAGKMVQCLMEKDIERFNREVGRLRRFSHPRIVKLKEVVTMDNTKVMVMELGGKFLAEIVKDLTERKVLMAREDVYRVMEDIASALELMHSDEGGKTAHGDVKMENILTDADGHAKLCDFGAAESESVSNSRSVMTLMYVSPERMASETGRATCSADVWSLGVVLFWLLFGEPPFKSQNPPQQIREITSFKSKSPVQLIRQITSNQTANTTNVCGEEERALLMRMMDTSAESRVTCRQLRLSKSFRCIVNAVEGVWKLKDEDEQATRVKTEEEKVKLKEEWRKAEARARKAEQEILAAETRQKKAEADRMQLEKEKRRADEKTRIAEEKTMLVEERQRQAEEAIALAEREKEKLSDEVLRIRKRLGEARGRNGKSGREKRESIWTMGPTKETMPTAWVGTESLQSLNRTAHALTPTTLTQIVKLDLGTNWRTAFTFPIDEGDWELKIRASENTFVNVSVFFSLLIISVLGFLKHPLPKDATQNGCGYWMNGIGGDFVLWNGRMWRGGAFKPVGTNKKCDRIGQTAAIRVNMLTREAKLFVDDEEQPGIFTDIPSPLCLGITTGFIDSDHQSVEVLWLKRLRGSDDRERSVPKETTPSNMCHRPIRLMLLFSSATAGLVAVYSLFLKCSSK</sequence>
<evidence type="ECO:0000313" key="4">
    <source>
        <dbReference type="EMBL" id="KAK2941965.1"/>
    </source>
</evidence>
<dbReference type="InterPro" id="IPR000719">
    <property type="entry name" value="Prot_kinase_dom"/>
</dbReference>
<organism evidence="4 5">
    <name type="scientific">Blattamonas nauphoetae</name>
    <dbReference type="NCBI Taxonomy" id="2049346"/>
    <lineage>
        <taxon>Eukaryota</taxon>
        <taxon>Metamonada</taxon>
        <taxon>Preaxostyla</taxon>
        <taxon>Oxymonadida</taxon>
        <taxon>Blattamonas</taxon>
    </lineage>
</organism>
<reference evidence="4 5" key="1">
    <citation type="journal article" date="2022" name="bioRxiv">
        <title>Genomics of Preaxostyla Flagellates Illuminates Evolutionary Transitions and the Path Towards Mitochondrial Loss.</title>
        <authorList>
            <person name="Novak L.V.F."/>
            <person name="Treitli S.C."/>
            <person name="Pyrih J."/>
            <person name="Halakuc P."/>
            <person name="Pipaliya S.V."/>
            <person name="Vacek V."/>
            <person name="Brzon O."/>
            <person name="Soukal P."/>
            <person name="Eme L."/>
            <person name="Dacks J.B."/>
            <person name="Karnkowska A."/>
            <person name="Elias M."/>
            <person name="Hampl V."/>
        </authorList>
    </citation>
    <scope>NUCLEOTIDE SEQUENCE [LARGE SCALE GENOMIC DNA]</scope>
    <source>
        <strain evidence="4">NAU3</strain>
        <tissue evidence="4">Gut</tissue>
    </source>
</reference>
<protein>
    <submittedName>
        <fullName evidence="4">CBL-interacting protein kinase 19</fullName>
        <ecNumber evidence="4">2.7.11.1</ecNumber>
    </submittedName>
</protein>
<keyword evidence="4" id="KW-0808">Transferase</keyword>
<comment type="caution">
    <text evidence="4">The sequence shown here is derived from an EMBL/GenBank/DDBJ whole genome shotgun (WGS) entry which is preliminary data.</text>
</comment>
<dbReference type="EC" id="2.7.11.1" evidence="4"/>
<dbReference type="CDD" id="cd22265">
    <property type="entry name" value="UDM1_RNF168"/>
    <property type="match status" value="1"/>
</dbReference>
<name>A0ABQ9WVA7_9EUKA</name>
<evidence type="ECO:0000256" key="1">
    <source>
        <dbReference type="SAM" id="MobiDB-lite"/>
    </source>
</evidence>
<dbReference type="Pfam" id="PF00069">
    <property type="entry name" value="Pkinase"/>
    <property type="match status" value="1"/>
</dbReference>
<dbReference type="InterPro" id="IPR045269">
    <property type="entry name" value="Atg1-like"/>
</dbReference>
<evidence type="ECO:0000259" key="3">
    <source>
        <dbReference type="PROSITE" id="PS50011"/>
    </source>
</evidence>
<dbReference type="CDD" id="cd14014">
    <property type="entry name" value="STKc_PknB_like"/>
    <property type="match status" value="1"/>
</dbReference>
<dbReference type="PANTHER" id="PTHR24348:SF68">
    <property type="entry name" value="SERINE_THREONINE-PROTEIN KINASE ATG1C"/>
    <property type="match status" value="1"/>
</dbReference>
<dbReference type="SMART" id="SM00220">
    <property type="entry name" value="S_TKc"/>
    <property type="match status" value="1"/>
</dbReference>
<keyword evidence="2" id="KW-1133">Transmembrane helix</keyword>
<keyword evidence="2" id="KW-0812">Transmembrane</keyword>
<feature type="region of interest" description="Disordered" evidence="1">
    <location>
        <begin position="336"/>
        <end position="358"/>
    </location>
</feature>
<dbReference type="GO" id="GO:0004674">
    <property type="term" value="F:protein serine/threonine kinase activity"/>
    <property type="evidence" value="ECO:0007669"/>
    <property type="project" value="UniProtKB-EC"/>
</dbReference>
<keyword evidence="5" id="KW-1185">Reference proteome</keyword>
<dbReference type="InterPro" id="IPR011009">
    <property type="entry name" value="Kinase-like_dom_sf"/>
</dbReference>
<feature type="domain" description="Protein kinase" evidence="3">
    <location>
        <begin position="11"/>
        <end position="282"/>
    </location>
</feature>
<dbReference type="Gene3D" id="3.30.200.20">
    <property type="entry name" value="Phosphorylase Kinase, domain 1"/>
    <property type="match status" value="1"/>
</dbReference>
<dbReference type="Gene3D" id="1.10.510.10">
    <property type="entry name" value="Transferase(Phosphotransferase) domain 1"/>
    <property type="match status" value="1"/>
</dbReference>
<dbReference type="PANTHER" id="PTHR24348">
    <property type="entry name" value="SERINE/THREONINE-PROTEIN KINASE UNC-51-RELATED"/>
    <property type="match status" value="1"/>
</dbReference>
<evidence type="ECO:0000313" key="5">
    <source>
        <dbReference type="Proteomes" id="UP001281761"/>
    </source>
</evidence>
<dbReference type="SUPFAM" id="SSF56112">
    <property type="entry name" value="Protein kinase-like (PK-like)"/>
    <property type="match status" value="1"/>
</dbReference>
<keyword evidence="4" id="KW-0418">Kinase</keyword>
<feature type="transmembrane region" description="Helical" evidence="2">
    <location>
        <begin position="642"/>
        <end position="660"/>
    </location>
</feature>
<accession>A0ABQ9WVA7</accession>
<dbReference type="Proteomes" id="UP001281761">
    <property type="component" value="Unassembled WGS sequence"/>
</dbReference>
<gene>
    <name evidence="4" type="ORF">BLNAU_23118</name>
</gene>